<dbReference type="PANTHER" id="PTHR32305">
    <property type="match status" value="1"/>
</dbReference>
<sequence length="641" mass="69080">MTGELKRVNIAQGAQGLDYVYTLGGQLKSINHPSLETAKDPGGDTNDLFGITLDYFQGDYLRTGNNITTSPSAGNDYNGNIKAARWANKNQMMDLQNSLIIQKGYLYNYNRDNWLTSATFGDTNASTAAISPTGKYKEAGLSYDPNGNIKTLQRSDNNATITDNLTYNYTNTGKNQLNYVTDAVTTADLTDIESQPSNNYLYDSIGQLIKNTQEDLTYVYNTQGLVIQVNKGTNPVIKMYYNERGQRIKKESFATGTSTLSSTDFYALDLSGNVMGVYNKLGNNSIVQTENPIFGLSRVGVYYRGGVKNYQITDHLGNVRAVIKKETSNGTTTMISYADYYPFGEQLPGRNSLSNYRYAFQGQELDKETGMEAFQLRLWDGRLGRWLSPDPYGEFHSPYLGMGNNPVSMIDPDGGCIKCPGDGKNHIDGMPGSGTSQQLNEIVIQGYKKPDGFFASGASAISTPDMFSFNGYNFGFKSENYNAKVSGYNADFSNNSSHLYVNGSAEITGMKGAISANAGNEMLGGNISAEGSVLGAFANGNLGVMTGQDNKFGVGVGAGAGAYAAKVGVKGGVALLGIKVNTGASVSFKSYHAGVHFNTYYDSNSGSLTVDASANLGLVVGVFLNGTFQLPIGHVIERVIF</sequence>
<dbReference type="STRING" id="69322.SAMN05443669_10655"/>
<protein>
    <submittedName>
        <fullName evidence="1">RHS repeat-associated core domain-containing protein</fullName>
    </submittedName>
</protein>
<organism evidence="1 2">
    <name type="scientific">Flavobacterium xanthum</name>
    <dbReference type="NCBI Taxonomy" id="69322"/>
    <lineage>
        <taxon>Bacteria</taxon>
        <taxon>Pseudomonadati</taxon>
        <taxon>Bacteroidota</taxon>
        <taxon>Flavobacteriia</taxon>
        <taxon>Flavobacteriales</taxon>
        <taxon>Flavobacteriaceae</taxon>
        <taxon>Flavobacterium</taxon>
    </lineage>
</organism>
<dbReference type="Proteomes" id="UP000184260">
    <property type="component" value="Unassembled WGS sequence"/>
</dbReference>
<dbReference type="InterPro" id="IPR050708">
    <property type="entry name" value="T6SS_VgrG/RHS"/>
</dbReference>
<evidence type="ECO:0000313" key="2">
    <source>
        <dbReference type="Proteomes" id="UP000184260"/>
    </source>
</evidence>
<dbReference type="AlphaFoldDB" id="A0A1M7L9N3"/>
<reference evidence="2" key="1">
    <citation type="submission" date="2016-11" db="EMBL/GenBank/DDBJ databases">
        <authorList>
            <person name="Varghese N."/>
            <person name="Submissions S."/>
        </authorList>
    </citation>
    <scope>NUCLEOTIDE SEQUENCE [LARGE SCALE GENOMIC DNA]</scope>
    <source>
        <strain evidence="2">DSM 3661</strain>
    </source>
</reference>
<dbReference type="RefSeq" id="WP_073355658.1">
    <property type="nucleotide sequence ID" value="NZ_FRBU01000065.1"/>
</dbReference>
<dbReference type="Gene3D" id="2.180.10.10">
    <property type="entry name" value="RHS repeat-associated core"/>
    <property type="match status" value="1"/>
</dbReference>
<accession>A0A1M7L9N3</accession>
<dbReference type="InterPro" id="IPR022385">
    <property type="entry name" value="Rhs_assc_core"/>
</dbReference>
<dbReference type="EMBL" id="FRBU01000065">
    <property type="protein sequence ID" value="SHM74498.1"/>
    <property type="molecule type" value="Genomic_DNA"/>
</dbReference>
<dbReference type="PANTHER" id="PTHR32305:SF15">
    <property type="entry name" value="PROTEIN RHSA-RELATED"/>
    <property type="match status" value="1"/>
</dbReference>
<evidence type="ECO:0000313" key="1">
    <source>
        <dbReference type="EMBL" id="SHM74498.1"/>
    </source>
</evidence>
<keyword evidence="2" id="KW-1185">Reference proteome</keyword>
<name>A0A1M7L9N3_9FLAO</name>
<dbReference type="NCBIfam" id="TIGR03696">
    <property type="entry name" value="Rhs_assc_core"/>
    <property type="match status" value="1"/>
</dbReference>
<gene>
    <name evidence="1" type="ORF">SAMN05443669_10655</name>
</gene>
<proteinExistence type="predicted"/>